<evidence type="ECO:0000259" key="2">
    <source>
        <dbReference type="Pfam" id="PF24491"/>
    </source>
</evidence>
<dbReference type="Gene3D" id="3.40.710.10">
    <property type="entry name" value="DD-peptidase/beta-lactamase superfamily"/>
    <property type="match status" value="1"/>
</dbReference>
<dbReference type="SUPFAM" id="SSF56601">
    <property type="entry name" value="beta-lactamase/transpeptidase-like"/>
    <property type="match status" value="1"/>
</dbReference>
<feature type="domain" description="DUF7586" evidence="2">
    <location>
        <begin position="353"/>
        <end position="433"/>
    </location>
</feature>
<proteinExistence type="predicted"/>
<dbReference type="Pfam" id="PF24491">
    <property type="entry name" value="DUF7586"/>
    <property type="match status" value="1"/>
</dbReference>
<dbReference type="PANTHER" id="PTHR46825:SF7">
    <property type="entry name" value="D-ALANYL-D-ALANINE CARBOXYPEPTIDASE"/>
    <property type="match status" value="1"/>
</dbReference>
<gene>
    <name evidence="3" type="ORF">P4R38_02525</name>
</gene>
<dbReference type="Proteomes" id="UP001528912">
    <property type="component" value="Unassembled WGS sequence"/>
</dbReference>
<dbReference type="InterPro" id="IPR056008">
    <property type="entry name" value="DUF7586"/>
</dbReference>
<keyword evidence="3" id="KW-0378">Hydrolase</keyword>
<dbReference type="InterPro" id="IPR050491">
    <property type="entry name" value="AmpC-like"/>
</dbReference>
<dbReference type="Pfam" id="PF00144">
    <property type="entry name" value="Beta-lactamase"/>
    <property type="match status" value="1"/>
</dbReference>
<evidence type="ECO:0000313" key="3">
    <source>
        <dbReference type="EMBL" id="MDF8263121.1"/>
    </source>
</evidence>
<reference evidence="3 4" key="1">
    <citation type="submission" date="2023-03" db="EMBL/GenBank/DDBJ databases">
        <title>YIM 133296 draft genome.</title>
        <authorList>
            <person name="Xiong L."/>
        </authorList>
    </citation>
    <scope>NUCLEOTIDE SEQUENCE [LARGE SCALE GENOMIC DNA]</scope>
    <source>
        <strain evidence="3 4">YIM 133296</strain>
    </source>
</reference>
<dbReference type="RefSeq" id="WP_277190907.1">
    <property type="nucleotide sequence ID" value="NZ_JAROAV010000008.1"/>
</dbReference>
<dbReference type="PANTHER" id="PTHR46825">
    <property type="entry name" value="D-ALANYL-D-ALANINE-CARBOXYPEPTIDASE/ENDOPEPTIDASE AMPH"/>
    <property type="match status" value="1"/>
</dbReference>
<dbReference type="GO" id="GO:0016787">
    <property type="term" value="F:hydrolase activity"/>
    <property type="evidence" value="ECO:0007669"/>
    <property type="project" value="UniProtKB-KW"/>
</dbReference>
<evidence type="ECO:0000313" key="4">
    <source>
        <dbReference type="Proteomes" id="UP001528912"/>
    </source>
</evidence>
<sequence>MTATPATPYLDARLAKEQQQQRLPSIAAALVRGGQVVWSGAAGTVDARADGPAATPETQYRIGSITKSVVAVGVLRLVADGRVAVTDPIRRHLPELDETLDGVSVLQLLTQSAGLHAETTGPWWERSPGITWEDLLPSVRPAHDPGRRFHYSNVGYAVLGRLIEVERGRPWFEVLQEEVLRPLGMTRTSYDAVAPSAPGLAVHPLTDLVHTEPAHDAGAMAPAGQLWSTVGDLARFATFLQAGDTDVLPEELHRAMQVPTTVVDTPGQSWTRAYGIGLDVYNRDGTRFVGHGGSMPGFQAGVRVDPETGDGVTLLTNSTGGPGAAVAWDLLELLEQHDPRRVTAWHTETDATDMAHVVGGWHWGPRRMELRSAPGGELELSVPGESGRWSRFVPAADGTWTGTEDYWAGETLRAHGDGPRAAYLDLGSFRLTRDPYDPAADLPGGADPAGWHA</sequence>
<dbReference type="InterPro" id="IPR001466">
    <property type="entry name" value="Beta-lactam-related"/>
</dbReference>
<dbReference type="InterPro" id="IPR012338">
    <property type="entry name" value="Beta-lactam/transpept-like"/>
</dbReference>
<feature type="domain" description="Beta-lactamase-related" evidence="1">
    <location>
        <begin position="11"/>
        <end position="331"/>
    </location>
</feature>
<evidence type="ECO:0000259" key="1">
    <source>
        <dbReference type="Pfam" id="PF00144"/>
    </source>
</evidence>
<protein>
    <submittedName>
        <fullName evidence="3">Serine hydrolase</fullName>
    </submittedName>
</protein>
<comment type="caution">
    <text evidence="3">The sequence shown here is derived from an EMBL/GenBank/DDBJ whole genome shotgun (WGS) entry which is preliminary data.</text>
</comment>
<keyword evidence="4" id="KW-1185">Reference proteome</keyword>
<accession>A0ABT6C397</accession>
<name>A0ABT6C397_9MICO</name>
<organism evidence="3 4">
    <name type="scientific">Luteipulveratus flavus</name>
    <dbReference type="NCBI Taxonomy" id="3031728"/>
    <lineage>
        <taxon>Bacteria</taxon>
        <taxon>Bacillati</taxon>
        <taxon>Actinomycetota</taxon>
        <taxon>Actinomycetes</taxon>
        <taxon>Micrococcales</taxon>
        <taxon>Dermacoccaceae</taxon>
        <taxon>Luteipulveratus</taxon>
    </lineage>
</organism>
<dbReference type="EMBL" id="JAROAV010000008">
    <property type="protein sequence ID" value="MDF8263121.1"/>
    <property type="molecule type" value="Genomic_DNA"/>
</dbReference>